<dbReference type="Proteomes" id="UP000464086">
    <property type="component" value="Chromosome"/>
</dbReference>
<dbReference type="Proteomes" id="UP001162318">
    <property type="component" value="Unassembled WGS sequence"/>
</dbReference>
<reference evidence="3" key="3">
    <citation type="submission" date="2022-09" db="EMBL/GenBank/DDBJ databases">
        <title>Intensive care unit water sources are persistently colonized with multi-drug resistant bacteria and are the site of extensive horizontal gene transfer of antibiotic resistance genes.</title>
        <authorList>
            <person name="Diorio-Toth L."/>
        </authorList>
    </citation>
    <scope>NUCLEOTIDE SEQUENCE</scope>
    <source>
        <strain evidence="3">GD03659</strain>
    </source>
</reference>
<sequence length="70" mass="7223">MASRSKPKATSATHAAAHDQGESVAGIIEHIDSDAGDDGEEMMAEDAGSPQPSRTTRRTPATRSTCLASP</sequence>
<protein>
    <submittedName>
        <fullName evidence="2">Uncharacterized protein</fullName>
    </submittedName>
</protein>
<feature type="compositionally biased region" description="Acidic residues" evidence="1">
    <location>
        <begin position="34"/>
        <end position="44"/>
    </location>
</feature>
<reference evidence="2 5" key="1">
    <citation type="submission" date="2017-04" db="EMBL/GenBank/DDBJ databases">
        <title>Characterization, genome and methylation analysis of a phthalic acid esters degrading strain Sphingobium yanoikuyae SHJ.</title>
        <authorList>
            <person name="Feng L."/>
        </authorList>
    </citation>
    <scope>NUCLEOTIDE SEQUENCE [LARGE SCALE GENOMIC DNA]</scope>
    <source>
        <strain evidence="2 5">SHJ</strain>
    </source>
</reference>
<dbReference type="AlphaFoldDB" id="A0A2D1QWI9"/>
<dbReference type="EMBL" id="JAOCKX010000012">
    <property type="protein sequence ID" value="MDH2131543.1"/>
    <property type="molecule type" value="Genomic_DNA"/>
</dbReference>
<feature type="region of interest" description="Disordered" evidence="1">
    <location>
        <begin position="1"/>
        <end position="70"/>
    </location>
</feature>
<evidence type="ECO:0000256" key="1">
    <source>
        <dbReference type="SAM" id="MobiDB-lite"/>
    </source>
</evidence>
<name>A0A2D1QWI9_SPHYA</name>
<reference evidence="4 6" key="2">
    <citation type="submission" date="2019-12" db="EMBL/GenBank/DDBJ databases">
        <title>Functional and genomic insights into the Sphingobium yanoikuyae YC-JY1, a bacterium efficiently degrading bisphenol A.</title>
        <authorList>
            <person name="Jia Y."/>
            <person name="Li X."/>
            <person name="Wang J."/>
            <person name="Eltoukhy A."/>
            <person name="Lamraoui I."/>
            <person name="Yan Y."/>
        </authorList>
    </citation>
    <scope>NUCLEOTIDE SEQUENCE [LARGE SCALE GENOMIC DNA]</scope>
    <source>
        <strain evidence="4 6">YC-JY1</strain>
    </source>
</reference>
<evidence type="ECO:0000313" key="5">
    <source>
        <dbReference type="Proteomes" id="UP000037029"/>
    </source>
</evidence>
<gene>
    <name evidence="2" type="ORF">BV87_00195</name>
    <name evidence="4" type="ORF">GS397_25390</name>
    <name evidence="3" type="ORF">N5J77_10445</name>
</gene>
<feature type="compositionally biased region" description="Low complexity" evidence="1">
    <location>
        <begin position="49"/>
        <end position="70"/>
    </location>
</feature>
<dbReference type="EMBL" id="CP047218">
    <property type="protein sequence ID" value="QHD70029.1"/>
    <property type="molecule type" value="Genomic_DNA"/>
</dbReference>
<accession>A0A2D1QWI9</accession>
<evidence type="ECO:0000313" key="6">
    <source>
        <dbReference type="Proteomes" id="UP000464086"/>
    </source>
</evidence>
<evidence type="ECO:0000313" key="3">
    <source>
        <dbReference type="EMBL" id="MDH2131543.1"/>
    </source>
</evidence>
<dbReference type="Proteomes" id="UP000037029">
    <property type="component" value="Chromosome"/>
</dbReference>
<dbReference type="RefSeq" id="WP_048936326.1">
    <property type="nucleotide sequence ID" value="NZ_CP020925.1"/>
</dbReference>
<organism evidence="2 5">
    <name type="scientific">Sphingobium yanoikuyae</name>
    <name type="common">Sphingomonas yanoikuyae</name>
    <dbReference type="NCBI Taxonomy" id="13690"/>
    <lineage>
        <taxon>Bacteria</taxon>
        <taxon>Pseudomonadati</taxon>
        <taxon>Pseudomonadota</taxon>
        <taxon>Alphaproteobacteria</taxon>
        <taxon>Sphingomonadales</taxon>
        <taxon>Sphingomonadaceae</taxon>
        <taxon>Sphingobium</taxon>
    </lineage>
</organism>
<evidence type="ECO:0000313" key="2">
    <source>
        <dbReference type="EMBL" id="ATP16967.1"/>
    </source>
</evidence>
<dbReference type="EMBL" id="CP020925">
    <property type="protein sequence ID" value="ATP16967.1"/>
    <property type="molecule type" value="Genomic_DNA"/>
</dbReference>
<evidence type="ECO:0000313" key="4">
    <source>
        <dbReference type="EMBL" id="QHD70029.1"/>
    </source>
</evidence>
<proteinExistence type="predicted"/>